<dbReference type="OrthoDB" id="9793589at2"/>
<keyword evidence="7" id="KW-0406">Ion transport</keyword>
<dbReference type="AlphaFoldDB" id="A0A3G8JV93"/>
<evidence type="ECO:0000256" key="5">
    <source>
        <dbReference type="ARBA" id="ARBA00022692"/>
    </source>
</evidence>
<feature type="transmembrane region" description="Helical" evidence="9">
    <location>
        <begin position="250"/>
        <end position="266"/>
    </location>
</feature>
<dbReference type="Gene3D" id="1.20.1530.20">
    <property type="match status" value="1"/>
</dbReference>
<dbReference type="InterPro" id="IPR006153">
    <property type="entry name" value="Cation/H_exchanger_TM"/>
</dbReference>
<evidence type="ECO:0000256" key="3">
    <source>
        <dbReference type="ARBA" id="ARBA00022448"/>
    </source>
</evidence>
<feature type="transmembrane region" description="Helical" evidence="9">
    <location>
        <begin position="223"/>
        <end position="244"/>
    </location>
</feature>
<feature type="domain" description="Cation/H+ exchanger transmembrane" evidence="10">
    <location>
        <begin position="24"/>
        <end position="390"/>
    </location>
</feature>
<comment type="subcellular location">
    <subcellularLocation>
        <location evidence="1">Membrane</location>
        <topology evidence="1">Multi-pass membrane protein</topology>
    </subcellularLocation>
</comment>
<feature type="transmembrane region" description="Helical" evidence="9">
    <location>
        <begin position="66"/>
        <end position="85"/>
    </location>
</feature>
<protein>
    <submittedName>
        <fullName evidence="11">Na(+)/H(+)-K(+) antiporter GerN</fullName>
    </submittedName>
</protein>
<evidence type="ECO:0000256" key="8">
    <source>
        <dbReference type="ARBA" id="ARBA00023136"/>
    </source>
</evidence>
<dbReference type="KEGG" id="gom:D7316_05316"/>
<feature type="transmembrane region" description="Helical" evidence="9">
    <location>
        <begin position="13"/>
        <end position="32"/>
    </location>
</feature>
<gene>
    <name evidence="11" type="primary">gerN</name>
    <name evidence="11" type="ORF">D7316_05316</name>
</gene>
<feature type="transmembrane region" description="Helical" evidence="9">
    <location>
        <begin position="39"/>
        <end position="60"/>
    </location>
</feature>
<evidence type="ECO:0000256" key="2">
    <source>
        <dbReference type="ARBA" id="ARBA00005551"/>
    </source>
</evidence>
<feature type="transmembrane region" description="Helical" evidence="9">
    <location>
        <begin position="122"/>
        <end position="144"/>
    </location>
</feature>
<evidence type="ECO:0000256" key="6">
    <source>
        <dbReference type="ARBA" id="ARBA00022989"/>
    </source>
</evidence>
<feature type="transmembrane region" description="Helical" evidence="9">
    <location>
        <begin position="182"/>
        <end position="202"/>
    </location>
</feature>
<keyword evidence="12" id="KW-1185">Reference proteome</keyword>
<evidence type="ECO:0000259" key="10">
    <source>
        <dbReference type="Pfam" id="PF00999"/>
    </source>
</evidence>
<reference evidence="11 12" key="1">
    <citation type="submission" date="2018-11" db="EMBL/GenBank/DDBJ databases">
        <title>Gordonia insulae sp. nov., isolated from an island soil.</title>
        <authorList>
            <person name="Kim Y.S."/>
            <person name="Kim S.B."/>
        </authorList>
    </citation>
    <scope>NUCLEOTIDE SEQUENCE [LARGE SCALE GENOMIC DNA]</scope>
    <source>
        <strain evidence="11 12">MMS17-SY073</strain>
    </source>
</reference>
<dbReference type="GO" id="GO:0016020">
    <property type="term" value="C:membrane"/>
    <property type="evidence" value="ECO:0007669"/>
    <property type="project" value="UniProtKB-SubCell"/>
</dbReference>
<organism evidence="11 12">
    <name type="scientific">Gordonia insulae</name>
    <dbReference type="NCBI Taxonomy" id="2420509"/>
    <lineage>
        <taxon>Bacteria</taxon>
        <taxon>Bacillati</taxon>
        <taxon>Actinomycetota</taxon>
        <taxon>Actinomycetes</taxon>
        <taxon>Mycobacteriales</taxon>
        <taxon>Gordoniaceae</taxon>
        <taxon>Gordonia</taxon>
    </lineage>
</organism>
<evidence type="ECO:0000313" key="11">
    <source>
        <dbReference type="EMBL" id="AZG48695.1"/>
    </source>
</evidence>
<dbReference type="PANTHER" id="PTHR43562:SF1">
    <property type="entry name" value="NA(+)_H(+) ANTIPORTER YJBQ-RELATED"/>
    <property type="match status" value="1"/>
</dbReference>
<accession>A0A3G8JV93</accession>
<evidence type="ECO:0000256" key="9">
    <source>
        <dbReference type="SAM" id="Phobius"/>
    </source>
</evidence>
<dbReference type="Proteomes" id="UP000271469">
    <property type="component" value="Chromosome"/>
</dbReference>
<dbReference type="GO" id="GO:0015297">
    <property type="term" value="F:antiporter activity"/>
    <property type="evidence" value="ECO:0007669"/>
    <property type="project" value="UniProtKB-KW"/>
</dbReference>
<feature type="transmembrane region" description="Helical" evidence="9">
    <location>
        <begin position="97"/>
        <end position="116"/>
    </location>
</feature>
<keyword evidence="4" id="KW-0050">Antiport</keyword>
<feature type="transmembrane region" description="Helical" evidence="9">
    <location>
        <begin position="376"/>
        <end position="395"/>
    </location>
</feature>
<dbReference type="GO" id="GO:1902600">
    <property type="term" value="P:proton transmembrane transport"/>
    <property type="evidence" value="ECO:0007669"/>
    <property type="project" value="InterPro"/>
</dbReference>
<feature type="transmembrane region" description="Helical" evidence="9">
    <location>
        <begin position="345"/>
        <end position="364"/>
    </location>
</feature>
<evidence type="ECO:0000313" key="12">
    <source>
        <dbReference type="Proteomes" id="UP000271469"/>
    </source>
</evidence>
<dbReference type="EMBL" id="CP033972">
    <property type="protein sequence ID" value="AZG48695.1"/>
    <property type="molecule type" value="Genomic_DNA"/>
</dbReference>
<feature type="transmembrane region" description="Helical" evidence="9">
    <location>
        <begin position="156"/>
        <end position="176"/>
    </location>
</feature>
<dbReference type="InterPro" id="IPR038770">
    <property type="entry name" value="Na+/solute_symporter_sf"/>
</dbReference>
<feature type="transmembrane region" description="Helical" evidence="9">
    <location>
        <begin position="278"/>
        <end position="300"/>
    </location>
</feature>
<dbReference type="RefSeq" id="WP_124710862.1">
    <property type="nucleotide sequence ID" value="NZ_CP033972.1"/>
</dbReference>
<comment type="similarity">
    <text evidence="2">Belongs to the monovalent cation:proton antiporter 2 (CPA2) transporter (TC 2.A.37) family.</text>
</comment>
<sequence length="413" mass="42872">MFLLAEASSEVDASATISLFWIAVVAVISPLISRLSRGYIPDAVVLLVLGMVVGPNMLGWADSGDVAIISQMGLGLLFLLAGYELDPKLLGGKPGRVARLTWLVGLVFAWGAVTLAVSSQSFSTHVAVAIALTSTALGTLLPILREAGLLDTPLGRSVMAHGAVGELGPILAMSLLLTSRNLPGALLVLVLFGIAAVIIGVVPQRIVARLPGVRRAVTVMRGGTIQLPVRIVILLLVSLMTVAAVFDLDVVLGAFAAGLILRRLIGPEQKAVGSSLEVIGFGVFIPVFFVTSGMGIDIAAVLGEPGFWAVLVVAIGVARGLPVWFSERYVEHGANLEFGHERAQLALYAATGLPIIVAVTQVAMASDLMSVEVASTLVAAGATTVLLFPMIARLIGARHPGASDDVSRTEASM</sequence>
<evidence type="ECO:0000256" key="4">
    <source>
        <dbReference type="ARBA" id="ARBA00022449"/>
    </source>
</evidence>
<keyword evidence="8 9" id="KW-0472">Membrane</keyword>
<dbReference type="Pfam" id="PF00999">
    <property type="entry name" value="Na_H_Exchanger"/>
    <property type="match status" value="1"/>
</dbReference>
<keyword evidence="5 9" id="KW-0812">Transmembrane</keyword>
<evidence type="ECO:0000256" key="7">
    <source>
        <dbReference type="ARBA" id="ARBA00023065"/>
    </source>
</evidence>
<keyword evidence="3" id="KW-0813">Transport</keyword>
<evidence type="ECO:0000256" key="1">
    <source>
        <dbReference type="ARBA" id="ARBA00004141"/>
    </source>
</evidence>
<dbReference type="PANTHER" id="PTHR43562">
    <property type="entry name" value="NAPA-TYPE SODIUM/HYDROGEN ANTIPORTER"/>
    <property type="match status" value="1"/>
</dbReference>
<name>A0A3G8JV93_9ACTN</name>
<keyword evidence="6 9" id="KW-1133">Transmembrane helix</keyword>
<feature type="transmembrane region" description="Helical" evidence="9">
    <location>
        <begin position="306"/>
        <end position="325"/>
    </location>
</feature>
<proteinExistence type="inferred from homology"/>